<dbReference type="PROSITE" id="PS51257">
    <property type="entry name" value="PROKAR_LIPOPROTEIN"/>
    <property type="match status" value="1"/>
</dbReference>
<dbReference type="Pfam" id="PF13648">
    <property type="entry name" value="Lipocalin_4"/>
    <property type="match status" value="1"/>
</dbReference>
<evidence type="ECO:0000313" key="3">
    <source>
        <dbReference type="Proteomes" id="UP000006049"/>
    </source>
</evidence>
<dbReference type="OrthoDB" id="1202622at2"/>
<organism evidence="2 3">
    <name type="scientific">Aequorivita sublithincola (strain DSM 14238 / LMG 21431 / ACAM 643 / 9-3)</name>
    <dbReference type="NCBI Taxonomy" id="746697"/>
    <lineage>
        <taxon>Bacteria</taxon>
        <taxon>Pseudomonadati</taxon>
        <taxon>Bacteroidota</taxon>
        <taxon>Flavobacteriia</taxon>
        <taxon>Flavobacteriales</taxon>
        <taxon>Flavobacteriaceae</taxon>
        <taxon>Aequorivita</taxon>
    </lineage>
</organism>
<keyword evidence="3" id="KW-1185">Reference proteome</keyword>
<dbReference type="HOGENOM" id="CLU_1583086_0_0_10"/>
<sequence length="168" mass="18319">MRILNLFLFVTLISITISCSKKDDNPEPVISINATWKASAIDYKINQTFNGPGQTVIKNYNGITSDVTYTMSFSENPNRVITNGGYDIELATFGGQTIIQNIIFFPNGTWSLAGNQLSVSDGTEIEVLTVVELTANKLVLNGVKNETSTQGDVTLNSTNNLTLTFAKQ</sequence>
<dbReference type="AlphaFoldDB" id="I3YW77"/>
<name>I3YW77_AEQSU</name>
<dbReference type="STRING" id="746697.Aeqsu_1766"/>
<reference evidence="2 3" key="1">
    <citation type="submission" date="2012-06" db="EMBL/GenBank/DDBJ databases">
        <title>The complete genome of Aequorivita sublithincola DSM 14238.</title>
        <authorList>
            <consortium name="US DOE Joint Genome Institute (JGI-PGF)"/>
            <person name="Lucas S."/>
            <person name="Copeland A."/>
            <person name="Lapidus A."/>
            <person name="Goodwin L."/>
            <person name="Pitluck S."/>
            <person name="Peters L."/>
            <person name="Munk A.C.C."/>
            <person name="Kyrpides N."/>
            <person name="Mavromatis K."/>
            <person name="Pagani I."/>
            <person name="Ivanova N."/>
            <person name="Ovchinnikova G."/>
            <person name="Zeytun A."/>
            <person name="Detter J.C."/>
            <person name="Han C."/>
            <person name="Land M."/>
            <person name="Hauser L."/>
            <person name="Markowitz V."/>
            <person name="Cheng J.-F."/>
            <person name="Hugenholtz P."/>
            <person name="Woyke T."/>
            <person name="Wu D."/>
            <person name="Tindall B."/>
            <person name="Faehnrich R."/>
            <person name="Brambilla E."/>
            <person name="Klenk H.-P."/>
            <person name="Eisen J.A."/>
        </authorList>
    </citation>
    <scope>NUCLEOTIDE SEQUENCE [LARGE SCALE GENOMIC DNA]</scope>
    <source>
        <strain evidence="3">DSM 14238 / LMG 21431 / ACAM 643 / 9-3</strain>
    </source>
</reference>
<dbReference type="PATRIC" id="fig|746697.3.peg.1796"/>
<feature type="domain" description="Lipocalin-like" evidence="1">
    <location>
        <begin position="32"/>
        <end position="140"/>
    </location>
</feature>
<dbReference type="RefSeq" id="WP_014782500.1">
    <property type="nucleotide sequence ID" value="NC_018013.1"/>
</dbReference>
<proteinExistence type="predicted"/>
<accession>I3YW77</accession>
<evidence type="ECO:0000313" key="2">
    <source>
        <dbReference type="EMBL" id="AFL81245.1"/>
    </source>
</evidence>
<protein>
    <recommendedName>
        <fullName evidence="1">Lipocalin-like domain-containing protein</fullName>
    </recommendedName>
</protein>
<dbReference type="Proteomes" id="UP000006049">
    <property type="component" value="Chromosome"/>
</dbReference>
<dbReference type="EMBL" id="CP003280">
    <property type="protein sequence ID" value="AFL81245.1"/>
    <property type="molecule type" value="Genomic_DNA"/>
</dbReference>
<evidence type="ECO:0000259" key="1">
    <source>
        <dbReference type="Pfam" id="PF13648"/>
    </source>
</evidence>
<dbReference type="KEGG" id="asl:Aeqsu_1766"/>
<gene>
    <name evidence="2" type="ordered locus">Aeqsu_1766</name>
</gene>
<dbReference type="InterPro" id="IPR024311">
    <property type="entry name" value="Lipocalin-like"/>
</dbReference>